<dbReference type="EMBL" id="ML977510">
    <property type="protein sequence ID" value="KAF2127686.1"/>
    <property type="molecule type" value="Genomic_DNA"/>
</dbReference>
<keyword evidence="1" id="KW-0732">Signal</keyword>
<dbReference type="GeneID" id="54413696"/>
<gene>
    <name evidence="2" type="ORF">P153DRAFT_53658</name>
</gene>
<keyword evidence="2" id="KW-0378">Hydrolase</keyword>
<dbReference type="InterPro" id="IPR005197">
    <property type="entry name" value="Glyco_hydro_71"/>
</dbReference>
<dbReference type="AlphaFoldDB" id="A0A6A6A803"/>
<feature type="signal peptide" evidence="1">
    <location>
        <begin position="1"/>
        <end position="18"/>
    </location>
</feature>
<dbReference type="Pfam" id="PF03659">
    <property type="entry name" value="Glyco_hydro_71"/>
    <property type="match status" value="1"/>
</dbReference>
<dbReference type="RefSeq" id="XP_033522075.1">
    <property type="nucleotide sequence ID" value="XM_033673264.1"/>
</dbReference>
<feature type="chain" id="PRO_5025328141" evidence="1">
    <location>
        <begin position="19"/>
        <end position="466"/>
    </location>
</feature>
<dbReference type="GO" id="GO:0051118">
    <property type="term" value="F:glucan endo-1,3-alpha-glucosidase activity"/>
    <property type="evidence" value="ECO:0007669"/>
    <property type="project" value="InterPro"/>
</dbReference>
<reference evidence="2" key="1">
    <citation type="journal article" date="2020" name="Stud. Mycol.">
        <title>101 Dothideomycetes genomes: a test case for predicting lifestyles and emergence of pathogens.</title>
        <authorList>
            <person name="Haridas S."/>
            <person name="Albert R."/>
            <person name="Binder M."/>
            <person name="Bloem J."/>
            <person name="Labutti K."/>
            <person name="Salamov A."/>
            <person name="Andreopoulos B."/>
            <person name="Baker S."/>
            <person name="Barry K."/>
            <person name="Bills G."/>
            <person name="Bluhm B."/>
            <person name="Cannon C."/>
            <person name="Castanera R."/>
            <person name="Culley D."/>
            <person name="Daum C."/>
            <person name="Ezra D."/>
            <person name="Gonzalez J."/>
            <person name="Henrissat B."/>
            <person name="Kuo A."/>
            <person name="Liang C."/>
            <person name="Lipzen A."/>
            <person name="Lutzoni F."/>
            <person name="Magnuson J."/>
            <person name="Mondo S."/>
            <person name="Nolan M."/>
            <person name="Ohm R."/>
            <person name="Pangilinan J."/>
            <person name="Park H.-J."/>
            <person name="Ramirez L."/>
            <person name="Alfaro M."/>
            <person name="Sun H."/>
            <person name="Tritt A."/>
            <person name="Yoshinaga Y."/>
            <person name="Zwiers L.-H."/>
            <person name="Turgeon B."/>
            <person name="Goodwin S."/>
            <person name="Spatafora J."/>
            <person name="Crous P."/>
            <person name="Grigoriev I."/>
        </authorList>
    </citation>
    <scope>NUCLEOTIDE SEQUENCE</scope>
    <source>
        <strain evidence="2">CBS 119687</strain>
    </source>
</reference>
<dbReference type="CDD" id="cd11577">
    <property type="entry name" value="GH71"/>
    <property type="match status" value="1"/>
</dbReference>
<evidence type="ECO:0000313" key="2">
    <source>
        <dbReference type="EMBL" id="KAF2127686.1"/>
    </source>
</evidence>
<sequence length="466" mass="50075">MRSVILLVAGLLARSISAVPSQPVVQRQDGGGRMVFAHFMMGIVQSRGSSDDYDEEFGIAKAAGIDAFALNMGPDVSNTQLGHAYDSAAKVGIKVFISFDFNSGLFSTGDPAAVGDRIKAFKGHSAQLIVDNKPFVSSFIGTGLNVASVESAAGTEITFFPNWYPQDDQTGADGLFNWMGWYNDGSNNPGTVAPSVGDQAYLSAVGSKDRYMAPVAPWFSAHYGGWVPYTKNWIFQGNDLWFERWKEILTTGPRFIEIVAWNDYGESSYVGPLRARHDDDGHSGWVNDMPHGGWLEMAKPFIAAFKSGATSPTITEEKLVYWYRPMPKGIEGCTDPLGKPNGWDLMTDEVFVVALLTQAGTVTVTSGPNTKSFEAPAGASLYKVPMGVGTQKFTLTRGSTEVMSDTSLRDILNTCPCGLYNFNAYVGTVPASPADVLVDNGNIKSGGGTCEPKSSLPIRAPGSSRL</sequence>
<protein>
    <submittedName>
        <fullName evidence="2">Glycoside hydrolase family 71 protein</fullName>
    </submittedName>
</protein>
<dbReference type="Gene3D" id="3.20.20.80">
    <property type="entry name" value="Glycosidases"/>
    <property type="match status" value="1"/>
</dbReference>
<evidence type="ECO:0000313" key="3">
    <source>
        <dbReference type="Proteomes" id="UP000799771"/>
    </source>
</evidence>
<evidence type="ECO:0000256" key="1">
    <source>
        <dbReference type="SAM" id="SignalP"/>
    </source>
</evidence>
<keyword evidence="3" id="KW-1185">Reference proteome</keyword>
<dbReference type="Proteomes" id="UP000799771">
    <property type="component" value="Unassembled WGS sequence"/>
</dbReference>
<dbReference type="OrthoDB" id="3257981at2759"/>
<organism evidence="2 3">
    <name type="scientific">Dothidotthia symphoricarpi CBS 119687</name>
    <dbReference type="NCBI Taxonomy" id="1392245"/>
    <lineage>
        <taxon>Eukaryota</taxon>
        <taxon>Fungi</taxon>
        <taxon>Dikarya</taxon>
        <taxon>Ascomycota</taxon>
        <taxon>Pezizomycotina</taxon>
        <taxon>Dothideomycetes</taxon>
        <taxon>Pleosporomycetidae</taxon>
        <taxon>Pleosporales</taxon>
        <taxon>Dothidotthiaceae</taxon>
        <taxon>Dothidotthia</taxon>
    </lineage>
</organism>
<name>A0A6A6A803_9PLEO</name>
<proteinExistence type="predicted"/>
<accession>A0A6A6A803</accession>